<dbReference type="Proteomes" id="UP000610456">
    <property type="component" value="Unassembled WGS sequence"/>
</dbReference>
<dbReference type="InterPro" id="IPR038282">
    <property type="entry name" value="DUF2267_sf"/>
</dbReference>
<gene>
    <name evidence="1" type="ORF">GCM10007103_11990</name>
</gene>
<reference evidence="1" key="1">
    <citation type="journal article" date="2014" name="Int. J. Syst. Evol. Microbiol.">
        <title>Complete genome sequence of Corynebacterium casei LMG S-19264T (=DSM 44701T), isolated from a smear-ripened cheese.</title>
        <authorList>
            <consortium name="US DOE Joint Genome Institute (JGI-PGF)"/>
            <person name="Walter F."/>
            <person name="Albersmeier A."/>
            <person name="Kalinowski J."/>
            <person name="Ruckert C."/>
        </authorList>
    </citation>
    <scope>NUCLEOTIDE SEQUENCE</scope>
    <source>
        <strain evidence="1">KCTC 12719</strain>
    </source>
</reference>
<sequence length="150" mass="17905">MKKMATNLNFEKFAQEAHEYVNELAQNLGHPEEKERVLIIWRSVMHNIRDRIHFGESFQVMDPLPMIFKGIYVENWKFSEKPPKDFDTIEGFKNEVKAMQKRYGEQDFPWEKPTEDIISITVDSLKRYLSESQLQHLKDQMPKEVKELMA</sequence>
<organism evidence="1 2">
    <name type="scientific">Salinimicrobium marinum</name>
    <dbReference type="NCBI Taxonomy" id="680283"/>
    <lineage>
        <taxon>Bacteria</taxon>
        <taxon>Pseudomonadati</taxon>
        <taxon>Bacteroidota</taxon>
        <taxon>Flavobacteriia</taxon>
        <taxon>Flavobacteriales</taxon>
        <taxon>Flavobacteriaceae</taxon>
        <taxon>Salinimicrobium</taxon>
    </lineage>
</organism>
<protein>
    <recommendedName>
        <fullName evidence="3">DUF2267 domain-containing protein</fullName>
    </recommendedName>
</protein>
<comment type="caution">
    <text evidence="1">The sequence shown here is derived from an EMBL/GenBank/DDBJ whole genome shotgun (WGS) entry which is preliminary data.</text>
</comment>
<name>A0A918SAY1_9FLAO</name>
<dbReference type="AlphaFoldDB" id="A0A918SAY1"/>
<accession>A0A918SAY1</accession>
<dbReference type="EMBL" id="BMXB01000002">
    <property type="protein sequence ID" value="GHA31946.1"/>
    <property type="molecule type" value="Genomic_DNA"/>
</dbReference>
<dbReference type="Pfam" id="PF10025">
    <property type="entry name" value="DUF2267"/>
    <property type="match status" value="1"/>
</dbReference>
<proteinExistence type="predicted"/>
<dbReference type="InterPro" id="IPR018727">
    <property type="entry name" value="DUF2267"/>
</dbReference>
<keyword evidence="2" id="KW-1185">Reference proteome</keyword>
<evidence type="ECO:0008006" key="3">
    <source>
        <dbReference type="Google" id="ProtNLM"/>
    </source>
</evidence>
<evidence type="ECO:0000313" key="1">
    <source>
        <dbReference type="EMBL" id="GHA31946.1"/>
    </source>
</evidence>
<reference evidence="1" key="2">
    <citation type="submission" date="2020-09" db="EMBL/GenBank/DDBJ databases">
        <authorList>
            <person name="Sun Q."/>
            <person name="Kim S."/>
        </authorList>
    </citation>
    <scope>NUCLEOTIDE SEQUENCE</scope>
    <source>
        <strain evidence="1">KCTC 12719</strain>
    </source>
</reference>
<evidence type="ECO:0000313" key="2">
    <source>
        <dbReference type="Proteomes" id="UP000610456"/>
    </source>
</evidence>
<dbReference type="Gene3D" id="1.10.490.110">
    <property type="entry name" value="Uncharacterized conserved protein DUF2267"/>
    <property type="match status" value="1"/>
</dbReference>